<accession>A0A2Z6N164</accession>
<dbReference type="Pfam" id="PF26130">
    <property type="entry name" value="PB1-like"/>
    <property type="match status" value="1"/>
</dbReference>
<dbReference type="OrthoDB" id="1415978at2759"/>
<name>A0A2Z6N164_TRISU</name>
<gene>
    <name evidence="3" type="ORF">TSUD_363190</name>
</gene>
<feature type="domain" description="PB1-like" evidence="2">
    <location>
        <begin position="1"/>
        <end position="81"/>
    </location>
</feature>
<dbReference type="Proteomes" id="UP000242715">
    <property type="component" value="Unassembled WGS sequence"/>
</dbReference>
<evidence type="ECO:0000259" key="2">
    <source>
        <dbReference type="Pfam" id="PF26130"/>
    </source>
</evidence>
<sequence length="236" mass="26843">MEPVATMILHHGGYFQRYGNGNMEYVGGDFFVWKDYDCDNVNKMILKNKLKSVGKYNTIGNIWWLIPNMGGYVELLEDDDIYAELVVDEPIITDEVAKKGEDVNVAETYENSKKDEEVNATEADETLKEVEEVNVDVGDENLKRLKRPSYLSEDDESFMDVECDVNEIERDEPRSSRKRGRQNEGISIDLDQNVDQEEVGGENDSYHSEEPKTHVSSEDEADSNERQISLGKGNGV</sequence>
<dbReference type="InterPro" id="IPR058594">
    <property type="entry name" value="PB1-like_dom_pln"/>
</dbReference>
<feature type="region of interest" description="Disordered" evidence="1">
    <location>
        <begin position="162"/>
        <end position="236"/>
    </location>
</feature>
<dbReference type="EMBL" id="DF973305">
    <property type="protein sequence ID" value="GAU25149.1"/>
    <property type="molecule type" value="Genomic_DNA"/>
</dbReference>
<proteinExistence type="predicted"/>
<reference evidence="4" key="1">
    <citation type="journal article" date="2017" name="Front. Plant Sci.">
        <title>Climate Clever Clovers: New Paradigm to Reduce the Environmental Footprint of Ruminants by Breeding Low Methanogenic Forages Utilizing Haplotype Variation.</title>
        <authorList>
            <person name="Kaur P."/>
            <person name="Appels R."/>
            <person name="Bayer P.E."/>
            <person name="Keeble-Gagnere G."/>
            <person name="Wang J."/>
            <person name="Hirakawa H."/>
            <person name="Shirasawa K."/>
            <person name="Vercoe P."/>
            <person name="Stefanova K."/>
            <person name="Durmic Z."/>
            <person name="Nichols P."/>
            <person name="Revell C."/>
            <person name="Isobe S.N."/>
            <person name="Edwards D."/>
            <person name="Erskine W."/>
        </authorList>
    </citation>
    <scope>NUCLEOTIDE SEQUENCE [LARGE SCALE GENOMIC DNA]</scope>
    <source>
        <strain evidence="4">cv. Daliak</strain>
    </source>
</reference>
<dbReference type="AlphaFoldDB" id="A0A2Z6N164"/>
<feature type="compositionally biased region" description="Basic and acidic residues" evidence="1">
    <location>
        <begin position="204"/>
        <end position="217"/>
    </location>
</feature>
<organism evidence="3 4">
    <name type="scientific">Trifolium subterraneum</name>
    <name type="common">Subterranean clover</name>
    <dbReference type="NCBI Taxonomy" id="3900"/>
    <lineage>
        <taxon>Eukaryota</taxon>
        <taxon>Viridiplantae</taxon>
        <taxon>Streptophyta</taxon>
        <taxon>Embryophyta</taxon>
        <taxon>Tracheophyta</taxon>
        <taxon>Spermatophyta</taxon>
        <taxon>Magnoliopsida</taxon>
        <taxon>eudicotyledons</taxon>
        <taxon>Gunneridae</taxon>
        <taxon>Pentapetalae</taxon>
        <taxon>rosids</taxon>
        <taxon>fabids</taxon>
        <taxon>Fabales</taxon>
        <taxon>Fabaceae</taxon>
        <taxon>Papilionoideae</taxon>
        <taxon>50 kb inversion clade</taxon>
        <taxon>NPAAA clade</taxon>
        <taxon>Hologalegina</taxon>
        <taxon>IRL clade</taxon>
        <taxon>Trifolieae</taxon>
        <taxon>Trifolium</taxon>
    </lineage>
</organism>
<feature type="compositionally biased region" description="Acidic residues" evidence="1">
    <location>
        <begin position="192"/>
        <end position="201"/>
    </location>
</feature>
<evidence type="ECO:0000313" key="4">
    <source>
        <dbReference type="Proteomes" id="UP000242715"/>
    </source>
</evidence>
<evidence type="ECO:0000256" key="1">
    <source>
        <dbReference type="SAM" id="MobiDB-lite"/>
    </source>
</evidence>
<protein>
    <recommendedName>
        <fullName evidence="2">PB1-like domain-containing protein</fullName>
    </recommendedName>
</protein>
<keyword evidence="4" id="KW-1185">Reference proteome</keyword>
<evidence type="ECO:0000313" key="3">
    <source>
        <dbReference type="EMBL" id="GAU25149.1"/>
    </source>
</evidence>